<dbReference type="PRINTS" id="PR00081">
    <property type="entry name" value="GDHRDH"/>
</dbReference>
<comment type="caution">
    <text evidence="2">The sequence shown here is derived from an EMBL/GenBank/DDBJ whole genome shotgun (WGS) entry which is preliminary data.</text>
</comment>
<dbReference type="GO" id="GO:0016616">
    <property type="term" value="F:oxidoreductase activity, acting on the CH-OH group of donors, NAD or NADP as acceptor"/>
    <property type="evidence" value="ECO:0007669"/>
    <property type="project" value="TreeGrafter"/>
</dbReference>
<dbReference type="CDD" id="cd05233">
    <property type="entry name" value="SDR_c"/>
    <property type="match status" value="1"/>
</dbReference>
<dbReference type="SUPFAM" id="SSF51735">
    <property type="entry name" value="NAD(P)-binding Rossmann-fold domains"/>
    <property type="match status" value="1"/>
</dbReference>
<dbReference type="RefSeq" id="WP_282587591.1">
    <property type="nucleotide sequence ID" value="NZ_JAMOIM010000022.1"/>
</dbReference>
<protein>
    <submittedName>
        <fullName evidence="2">SDR family oxidoreductase</fullName>
    </submittedName>
</protein>
<dbReference type="AlphaFoldDB" id="A0AA41Z655"/>
<proteinExistence type="inferred from homology"/>
<dbReference type="Gene3D" id="3.40.50.720">
    <property type="entry name" value="NAD(P)-binding Rossmann-like Domain"/>
    <property type="match status" value="1"/>
</dbReference>
<reference evidence="2" key="1">
    <citation type="submission" date="2022-05" db="EMBL/GenBank/DDBJ databases">
        <authorList>
            <person name="Pankratov T."/>
        </authorList>
    </citation>
    <scope>NUCLEOTIDE SEQUENCE</scope>
    <source>
        <strain evidence="2">BP6-180914</strain>
    </source>
</reference>
<organism evidence="2 3">
    <name type="scientific">Lichenifustis flavocetrariae</name>
    <dbReference type="NCBI Taxonomy" id="2949735"/>
    <lineage>
        <taxon>Bacteria</taxon>
        <taxon>Pseudomonadati</taxon>
        <taxon>Pseudomonadota</taxon>
        <taxon>Alphaproteobacteria</taxon>
        <taxon>Hyphomicrobiales</taxon>
        <taxon>Lichenihabitantaceae</taxon>
        <taxon>Lichenifustis</taxon>
    </lineage>
</organism>
<evidence type="ECO:0000313" key="2">
    <source>
        <dbReference type="EMBL" id="MCW6511213.1"/>
    </source>
</evidence>
<gene>
    <name evidence="2" type="ORF">M8523_24750</name>
</gene>
<name>A0AA41Z655_9HYPH</name>
<dbReference type="InterPro" id="IPR036291">
    <property type="entry name" value="NAD(P)-bd_dom_sf"/>
</dbReference>
<accession>A0AA41Z655</accession>
<dbReference type="Pfam" id="PF13561">
    <property type="entry name" value="adh_short_C2"/>
    <property type="match status" value="1"/>
</dbReference>
<dbReference type="FunFam" id="3.40.50.720:FF:000084">
    <property type="entry name" value="Short-chain dehydrogenase reductase"/>
    <property type="match status" value="1"/>
</dbReference>
<evidence type="ECO:0000313" key="3">
    <source>
        <dbReference type="Proteomes" id="UP001165667"/>
    </source>
</evidence>
<sequence length="236" mass="24999">MPSGEQKRTAIVSGGGTGIGLATAKRLLDRGYAVTAVGIDREEQIPEALQFVKLDVSDDAAIARLSSGFPRLDALVNAAGINAHNRGEFEMKGFRRVIDVNLNGTASLCFAFHKALEAAKGAIVNFASMHAIFGAPLTPAYAASKGAVVQLTKSLAIAWGESGIRVNAVAPGWIDTRISANAKNNEDRARAILQRLPHKRWGQPDEVATVVCFLLSDEASYVSGSVYNIDGAYSVT</sequence>
<dbReference type="PROSITE" id="PS00061">
    <property type="entry name" value="ADH_SHORT"/>
    <property type="match status" value="1"/>
</dbReference>
<dbReference type="InterPro" id="IPR002347">
    <property type="entry name" value="SDR_fam"/>
</dbReference>
<evidence type="ECO:0000256" key="1">
    <source>
        <dbReference type="ARBA" id="ARBA00006484"/>
    </source>
</evidence>
<dbReference type="InterPro" id="IPR020904">
    <property type="entry name" value="Sc_DH/Rdtase_CS"/>
</dbReference>
<dbReference type="PRINTS" id="PR00080">
    <property type="entry name" value="SDRFAMILY"/>
</dbReference>
<dbReference type="Proteomes" id="UP001165667">
    <property type="component" value="Unassembled WGS sequence"/>
</dbReference>
<keyword evidence="3" id="KW-1185">Reference proteome</keyword>
<dbReference type="PANTHER" id="PTHR42760">
    <property type="entry name" value="SHORT-CHAIN DEHYDROGENASES/REDUCTASES FAMILY MEMBER"/>
    <property type="match status" value="1"/>
</dbReference>
<dbReference type="GO" id="GO:0030497">
    <property type="term" value="P:fatty acid elongation"/>
    <property type="evidence" value="ECO:0007669"/>
    <property type="project" value="TreeGrafter"/>
</dbReference>
<dbReference type="PANTHER" id="PTHR42760:SF123">
    <property type="entry name" value="OXIDOREDUCTASE"/>
    <property type="match status" value="1"/>
</dbReference>
<comment type="similarity">
    <text evidence="1">Belongs to the short-chain dehydrogenases/reductases (SDR) family.</text>
</comment>
<dbReference type="EMBL" id="JAMOIM010000022">
    <property type="protein sequence ID" value="MCW6511213.1"/>
    <property type="molecule type" value="Genomic_DNA"/>
</dbReference>